<evidence type="ECO:0000313" key="2">
    <source>
        <dbReference type="EMBL" id="TDT37726.1"/>
    </source>
</evidence>
<evidence type="ECO:0000256" key="1">
    <source>
        <dbReference type="SAM" id="Phobius"/>
    </source>
</evidence>
<accession>A0A4R7JJY2</accession>
<reference evidence="2 3" key="1">
    <citation type="submission" date="2019-03" db="EMBL/GenBank/DDBJ databases">
        <title>Genomic Encyclopedia of Type Strains, Phase IV (KMG-IV): sequencing the most valuable type-strain genomes for metagenomic binning, comparative biology and taxonomic classification.</title>
        <authorList>
            <person name="Goeker M."/>
        </authorList>
    </citation>
    <scope>NUCLEOTIDE SEQUENCE [LARGE SCALE GENOMIC DNA]</scope>
    <source>
        <strain evidence="2 3">DSM 15505</strain>
    </source>
</reference>
<proteinExistence type="predicted"/>
<dbReference type="RefSeq" id="WP_133736924.1">
    <property type="nucleotide sequence ID" value="NZ_SOAX01000007.1"/>
</dbReference>
<dbReference type="AlphaFoldDB" id="A0A4R7JJY2"/>
<dbReference type="Proteomes" id="UP000295830">
    <property type="component" value="Unassembled WGS sequence"/>
</dbReference>
<sequence>MDLLVENGEGIFAVITLIATLTMCISWLIFARLSMVRIEKEIAHDGMQRPCPWDGVGGRAVWYAFAIGLPISSFNPTADPLINVPLVRRYAKPIDRTLGLLLVISGGVSVVLILMGALVFDFY</sequence>
<feature type="transmembrane region" description="Helical" evidence="1">
    <location>
        <begin position="98"/>
        <end position="120"/>
    </location>
</feature>
<organism evidence="2 3">
    <name type="scientific">Halospina denitrificans</name>
    <dbReference type="NCBI Taxonomy" id="332522"/>
    <lineage>
        <taxon>Bacteria</taxon>
        <taxon>Pseudomonadati</taxon>
        <taxon>Pseudomonadota</taxon>
        <taxon>Gammaproteobacteria</taxon>
        <taxon>Halospina</taxon>
    </lineage>
</organism>
<comment type="caution">
    <text evidence="2">The sequence shown here is derived from an EMBL/GenBank/DDBJ whole genome shotgun (WGS) entry which is preliminary data.</text>
</comment>
<keyword evidence="1" id="KW-0472">Membrane</keyword>
<gene>
    <name evidence="2" type="ORF">DES49_2685</name>
</gene>
<protein>
    <submittedName>
        <fullName evidence="2">Uncharacterized protein</fullName>
    </submittedName>
</protein>
<keyword evidence="3" id="KW-1185">Reference proteome</keyword>
<name>A0A4R7JJY2_9GAMM</name>
<dbReference type="OrthoDB" id="6386446at2"/>
<evidence type="ECO:0000313" key="3">
    <source>
        <dbReference type="Proteomes" id="UP000295830"/>
    </source>
</evidence>
<keyword evidence="1" id="KW-1133">Transmembrane helix</keyword>
<dbReference type="EMBL" id="SOAX01000007">
    <property type="protein sequence ID" value="TDT37726.1"/>
    <property type="molecule type" value="Genomic_DNA"/>
</dbReference>
<feature type="transmembrane region" description="Helical" evidence="1">
    <location>
        <begin position="12"/>
        <end position="30"/>
    </location>
</feature>
<keyword evidence="1" id="KW-0812">Transmembrane</keyword>